<dbReference type="STRING" id="679936.Sulac_1342"/>
<dbReference type="HOGENOM" id="CLU_2994956_0_0_9"/>
<protein>
    <submittedName>
        <fullName evidence="1">Uncharacterized protein</fullName>
    </submittedName>
</protein>
<dbReference type="AlphaFoldDB" id="G8TWE1"/>
<accession>G8TWE1</accession>
<evidence type="ECO:0000313" key="2">
    <source>
        <dbReference type="Proteomes" id="UP000005439"/>
    </source>
</evidence>
<dbReference type="EMBL" id="CP003179">
    <property type="protein sequence ID" value="AEW04839.1"/>
    <property type="molecule type" value="Genomic_DNA"/>
</dbReference>
<dbReference type="Proteomes" id="UP000005439">
    <property type="component" value="Chromosome"/>
</dbReference>
<name>G8TWE1_SULAD</name>
<dbReference type="PATRIC" id="fig|679936.5.peg.1405"/>
<dbReference type="KEGG" id="sap:Sulac_1342"/>
<proteinExistence type="predicted"/>
<evidence type="ECO:0000313" key="1">
    <source>
        <dbReference type="EMBL" id="AEW04839.1"/>
    </source>
</evidence>
<organism evidence="1 2">
    <name type="scientific">Sulfobacillus acidophilus (strain ATCC 700253 / DSM 10332 / NAL)</name>
    <dbReference type="NCBI Taxonomy" id="679936"/>
    <lineage>
        <taxon>Bacteria</taxon>
        <taxon>Bacillati</taxon>
        <taxon>Bacillota</taxon>
        <taxon>Clostridia</taxon>
        <taxon>Eubacteriales</taxon>
        <taxon>Clostridiales Family XVII. Incertae Sedis</taxon>
        <taxon>Sulfobacillus</taxon>
    </lineage>
</organism>
<keyword evidence="2" id="KW-1185">Reference proteome</keyword>
<reference evidence="2" key="1">
    <citation type="submission" date="2011-12" db="EMBL/GenBank/DDBJ databases">
        <title>The complete genome of chromosome of Sulfobacillus acidophilus DSM 10332.</title>
        <authorList>
            <person name="Lucas S."/>
            <person name="Han J."/>
            <person name="Lapidus A."/>
            <person name="Bruce D."/>
            <person name="Goodwin L."/>
            <person name="Pitluck S."/>
            <person name="Peters L."/>
            <person name="Kyrpides N."/>
            <person name="Mavromatis K."/>
            <person name="Ivanova N."/>
            <person name="Mikhailova N."/>
            <person name="Chertkov O."/>
            <person name="Saunders E."/>
            <person name="Detter J.C."/>
            <person name="Tapia R."/>
            <person name="Han C."/>
            <person name="Land M."/>
            <person name="Hauser L."/>
            <person name="Markowitz V."/>
            <person name="Cheng J.-F."/>
            <person name="Hugenholtz P."/>
            <person name="Woyke T."/>
            <person name="Wu D."/>
            <person name="Pukall R."/>
            <person name="Gehrich-Schroeter G."/>
            <person name="Schneider S."/>
            <person name="Klenk H.-P."/>
            <person name="Eisen J.A."/>
        </authorList>
    </citation>
    <scope>NUCLEOTIDE SEQUENCE [LARGE SCALE GENOMIC DNA]</scope>
    <source>
        <strain evidence="2">ATCC 700253 / DSM 10332 / NAL</strain>
    </source>
</reference>
<sequence length="57" mass="6554">MTRQEFRKQPFNESLYLYDMNADELFDQAKVIMIDSSLGLTCPVPPDRGSQEESQPS</sequence>
<gene>
    <name evidence="1" type="ordered locus">Sulac_1342</name>
</gene>
<reference evidence="1 2" key="2">
    <citation type="journal article" date="2012" name="Stand. Genomic Sci.">
        <title>Complete genome sequence of the moderately thermophilic mineral-sulfide-oxidizing firmicute Sulfobacillus acidophilus type strain (NAL(T)).</title>
        <authorList>
            <person name="Anderson I."/>
            <person name="Chertkov O."/>
            <person name="Chen A."/>
            <person name="Saunders E."/>
            <person name="Lapidus A."/>
            <person name="Nolan M."/>
            <person name="Lucas S."/>
            <person name="Hammon N."/>
            <person name="Deshpande S."/>
            <person name="Cheng J.F."/>
            <person name="Han C."/>
            <person name="Tapia R."/>
            <person name="Goodwin L.A."/>
            <person name="Pitluck S."/>
            <person name="Liolios K."/>
            <person name="Pagani I."/>
            <person name="Ivanova N."/>
            <person name="Mikhailova N."/>
            <person name="Pati A."/>
            <person name="Palaniappan K."/>
            <person name="Land M."/>
            <person name="Pan C."/>
            <person name="Rohde M."/>
            <person name="Pukall R."/>
            <person name="Goker M."/>
            <person name="Detter J.C."/>
            <person name="Woyke T."/>
            <person name="Bristow J."/>
            <person name="Eisen J.A."/>
            <person name="Markowitz V."/>
            <person name="Hugenholtz P."/>
            <person name="Kyrpides N.C."/>
            <person name="Klenk H.P."/>
            <person name="Mavromatis K."/>
        </authorList>
    </citation>
    <scope>NUCLEOTIDE SEQUENCE [LARGE SCALE GENOMIC DNA]</scope>
    <source>
        <strain evidence="2">ATCC 700253 / DSM 10332 / NAL</strain>
    </source>
</reference>